<feature type="region of interest" description="Disordered" evidence="1">
    <location>
        <begin position="104"/>
        <end position="129"/>
    </location>
</feature>
<sequence>MRSSARFNDVTMTELEPVSNLREAEAEDFGFEDVPDTWQMGRHRMQENSVGSEEQPSNIFRYNNSETIMVTEVTEAMETLEVSVDIPDAGAQMDPMHSITLAERIRISRSVPPTEPPPEPERRRNRRRNQVLICDREKCIASQELIQRRNREE</sequence>
<evidence type="ECO:0000313" key="2">
    <source>
        <dbReference type="EMBL" id="CAG7723794.1"/>
    </source>
</evidence>
<dbReference type="Proteomes" id="UP000708208">
    <property type="component" value="Unassembled WGS sequence"/>
</dbReference>
<gene>
    <name evidence="2" type="ORF">AFUS01_LOCUS12858</name>
</gene>
<protein>
    <submittedName>
        <fullName evidence="2">Uncharacterized protein</fullName>
    </submittedName>
</protein>
<dbReference type="EMBL" id="CAJVCH010102655">
    <property type="protein sequence ID" value="CAG7723794.1"/>
    <property type="molecule type" value="Genomic_DNA"/>
</dbReference>
<evidence type="ECO:0000313" key="3">
    <source>
        <dbReference type="Proteomes" id="UP000708208"/>
    </source>
</evidence>
<comment type="caution">
    <text evidence="2">The sequence shown here is derived from an EMBL/GenBank/DDBJ whole genome shotgun (WGS) entry which is preliminary data.</text>
</comment>
<name>A0A8J2JPM6_9HEXA</name>
<accession>A0A8J2JPM6</accession>
<organism evidence="2 3">
    <name type="scientific">Allacma fusca</name>
    <dbReference type="NCBI Taxonomy" id="39272"/>
    <lineage>
        <taxon>Eukaryota</taxon>
        <taxon>Metazoa</taxon>
        <taxon>Ecdysozoa</taxon>
        <taxon>Arthropoda</taxon>
        <taxon>Hexapoda</taxon>
        <taxon>Collembola</taxon>
        <taxon>Symphypleona</taxon>
        <taxon>Sminthuridae</taxon>
        <taxon>Allacma</taxon>
    </lineage>
</organism>
<proteinExistence type="predicted"/>
<evidence type="ECO:0000256" key="1">
    <source>
        <dbReference type="SAM" id="MobiDB-lite"/>
    </source>
</evidence>
<keyword evidence="3" id="KW-1185">Reference proteome</keyword>
<reference evidence="2" key="1">
    <citation type="submission" date="2021-06" db="EMBL/GenBank/DDBJ databases">
        <authorList>
            <person name="Hodson N. C."/>
            <person name="Mongue J. A."/>
            <person name="Jaron S. K."/>
        </authorList>
    </citation>
    <scope>NUCLEOTIDE SEQUENCE</scope>
</reference>
<dbReference type="AlphaFoldDB" id="A0A8J2JPM6"/>